<protein>
    <submittedName>
        <fullName evidence="1">Uncharacterized protein</fullName>
    </submittedName>
</protein>
<gene>
    <name evidence="1" type="ORF">F444_22931</name>
</gene>
<reference evidence="1 2" key="1">
    <citation type="submission" date="2013-11" db="EMBL/GenBank/DDBJ databases">
        <title>The Genome Sequence of Phytophthora parasitica P1976.</title>
        <authorList>
            <consortium name="The Broad Institute Genomics Platform"/>
            <person name="Russ C."/>
            <person name="Tyler B."/>
            <person name="Panabieres F."/>
            <person name="Shan W."/>
            <person name="Tripathy S."/>
            <person name="Grunwald N."/>
            <person name="Machado M."/>
            <person name="Johnson C.S."/>
            <person name="Walker B."/>
            <person name="Young S."/>
            <person name="Zeng Q."/>
            <person name="Gargeya S."/>
            <person name="Fitzgerald M."/>
            <person name="Haas B."/>
            <person name="Abouelleil A."/>
            <person name="Allen A.W."/>
            <person name="Alvarado L."/>
            <person name="Arachchi H.M."/>
            <person name="Berlin A.M."/>
            <person name="Chapman S.B."/>
            <person name="Gainer-Dewar J."/>
            <person name="Goldberg J."/>
            <person name="Griggs A."/>
            <person name="Gujja S."/>
            <person name="Hansen M."/>
            <person name="Howarth C."/>
            <person name="Imamovic A."/>
            <person name="Ireland A."/>
            <person name="Larimer J."/>
            <person name="McCowan C."/>
            <person name="Murphy C."/>
            <person name="Pearson M."/>
            <person name="Poon T.W."/>
            <person name="Priest M."/>
            <person name="Roberts A."/>
            <person name="Saif S."/>
            <person name="Shea T."/>
            <person name="Sisk P."/>
            <person name="Sykes S."/>
            <person name="Wortman J."/>
            <person name="Nusbaum C."/>
            <person name="Birren B."/>
        </authorList>
    </citation>
    <scope>NUCLEOTIDE SEQUENCE [LARGE SCALE GENOMIC DNA]</scope>
    <source>
        <strain evidence="1 2">P1976</strain>
    </source>
</reference>
<organism evidence="1 2">
    <name type="scientific">Phytophthora nicotianae P1976</name>
    <dbReference type="NCBI Taxonomy" id="1317066"/>
    <lineage>
        <taxon>Eukaryota</taxon>
        <taxon>Sar</taxon>
        <taxon>Stramenopiles</taxon>
        <taxon>Oomycota</taxon>
        <taxon>Peronosporomycetes</taxon>
        <taxon>Peronosporales</taxon>
        <taxon>Peronosporaceae</taxon>
        <taxon>Phytophthora</taxon>
    </lineage>
</organism>
<dbReference type="AlphaFoldDB" id="A0A080YWC8"/>
<name>A0A080YWC8_PHYNI</name>
<accession>A0A080YWC8</accession>
<dbReference type="EMBL" id="ANJA01004911">
    <property type="protein sequence ID" value="ETO58689.1"/>
    <property type="molecule type" value="Genomic_DNA"/>
</dbReference>
<evidence type="ECO:0000313" key="2">
    <source>
        <dbReference type="Proteomes" id="UP000028582"/>
    </source>
</evidence>
<dbReference type="Proteomes" id="UP000028582">
    <property type="component" value="Unassembled WGS sequence"/>
</dbReference>
<feature type="non-terminal residue" evidence="1">
    <location>
        <position position="1"/>
    </location>
</feature>
<evidence type="ECO:0000313" key="1">
    <source>
        <dbReference type="EMBL" id="ETO58689.1"/>
    </source>
</evidence>
<sequence>ATERLVTASEAGAARVRWSGTTRELVTLRAEEVWPWTDDEELGINDAKAFMSSRSF</sequence>
<comment type="caution">
    <text evidence="1">The sequence shown here is derived from an EMBL/GenBank/DDBJ whole genome shotgun (WGS) entry which is preliminary data.</text>
</comment>
<proteinExistence type="predicted"/>